<feature type="transmembrane region" description="Helical" evidence="6">
    <location>
        <begin position="43"/>
        <end position="62"/>
    </location>
</feature>
<gene>
    <name evidence="8" type="ORF">BDA99DRAFT_500061</name>
</gene>
<dbReference type="Proteomes" id="UP001209540">
    <property type="component" value="Unassembled WGS sequence"/>
</dbReference>
<feature type="transmembrane region" description="Helical" evidence="6">
    <location>
        <begin position="297"/>
        <end position="322"/>
    </location>
</feature>
<evidence type="ECO:0000256" key="2">
    <source>
        <dbReference type="ARBA" id="ARBA00022448"/>
    </source>
</evidence>
<accession>A0AAD5PI23</accession>
<dbReference type="GO" id="GO:0016020">
    <property type="term" value="C:membrane"/>
    <property type="evidence" value="ECO:0007669"/>
    <property type="project" value="UniProtKB-SubCell"/>
</dbReference>
<feature type="domain" description="Major facilitator superfamily (MFS) profile" evidence="7">
    <location>
        <begin position="1"/>
        <end position="392"/>
    </location>
</feature>
<dbReference type="InterPro" id="IPR011701">
    <property type="entry name" value="MFS"/>
</dbReference>
<dbReference type="Pfam" id="PF07690">
    <property type="entry name" value="MFS_1"/>
    <property type="match status" value="1"/>
</dbReference>
<evidence type="ECO:0000256" key="1">
    <source>
        <dbReference type="ARBA" id="ARBA00004141"/>
    </source>
</evidence>
<feature type="transmembrane region" description="Helical" evidence="6">
    <location>
        <begin position="271"/>
        <end position="291"/>
    </location>
</feature>
<dbReference type="GO" id="GO:0022857">
    <property type="term" value="F:transmembrane transporter activity"/>
    <property type="evidence" value="ECO:0007669"/>
    <property type="project" value="InterPro"/>
</dbReference>
<evidence type="ECO:0000313" key="8">
    <source>
        <dbReference type="EMBL" id="KAI9273106.1"/>
    </source>
</evidence>
<evidence type="ECO:0000259" key="7">
    <source>
        <dbReference type="PROSITE" id="PS50850"/>
    </source>
</evidence>
<keyword evidence="5 6" id="KW-0472">Membrane</keyword>
<feature type="transmembrane region" description="Helical" evidence="6">
    <location>
        <begin position="236"/>
        <end position="259"/>
    </location>
</feature>
<reference evidence="8" key="1">
    <citation type="journal article" date="2022" name="IScience">
        <title>Evolution of zygomycete secretomes and the origins of terrestrial fungal ecologies.</title>
        <authorList>
            <person name="Chang Y."/>
            <person name="Wang Y."/>
            <person name="Mondo S."/>
            <person name="Ahrendt S."/>
            <person name="Andreopoulos W."/>
            <person name="Barry K."/>
            <person name="Beard J."/>
            <person name="Benny G.L."/>
            <person name="Blankenship S."/>
            <person name="Bonito G."/>
            <person name="Cuomo C."/>
            <person name="Desiro A."/>
            <person name="Gervers K.A."/>
            <person name="Hundley H."/>
            <person name="Kuo A."/>
            <person name="LaButti K."/>
            <person name="Lang B.F."/>
            <person name="Lipzen A."/>
            <person name="O'Donnell K."/>
            <person name="Pangilinan J."/>
            <person name="Reynolds N."/>
            <person name="Sandor L."/>
            <person name="Smith M.E."/>
            <person name="Tsang A."/>
            <person name="Grigoriev I.V."/>
            <person name="Stajich J.E."/>
            <person name="Spatafora J.W."/>
        </authorList>
    </citation>
    <scope>NUCLEOTIDE SEQUENCE</scope>
    <source>
        <strain evidence="8">RSA 2281</strain>
    </source>
</reference>
<comment type="subcellular location">
    <subcellularLocation>
        <location evidence="1">Membrane</location>
        <topology evidence="1">Multi-pass membrane protein</topology>
    </subcellularLocation>
</comment>
<keyword evidence="9" id="KW-1185">Reference proteome</keyword>
<feature type="transmembrane region" description="Helical" evidence="6">
    <location>
        <begin position="68"/>
        <end position="91"/>
    </location>
</feature>
<evidence type="ECO:0000256" key="6">
    <source>
        <dbReference type="SAM" id="Phobius"/>
    </source>
</evidence>
<feature type="transmembrane region" description="Helical" evidence="6">
    <location>
        <begin position="206"/>
        <end position="224"/>
    </location>
</feature>
<feature type="transmembrane region" description="Helical" evidence="6">
    <location>
        <begin position="136"/>
        <end position="159"/>
    </location>
</feature>
<dbReference type="AlphaFoldDB" id="A0AAD5PI23"/>
<sequence>MGMDKDLDLNSSVYNWAISFFFIGYVILQVPGSTVIAKFSPRWVLPSLAVMWGTIVCLMPVVRDYKEFWALRFILGLTQSCFYPGIIFLFGSWYTKEELGKRIMLFGAGNELSGAVGGITAGAISDIMEGVAGLSAWKWLFIIEGMLAVILGLVGYFLLPNFYHNTDWLTSEERQLAKSRIEKQGVQVVSTTYSWRSMANTLTTPYLWLMVVNVTLIGLTQNLPRNFAIILRDLGFPVAFCNYMLTPVYIFAALAAIFVGWSSDYHNGERAFHIAGVQFWIGTWYMILAAVNRGNNPVVLVFIGAYAISINMSMGTFCMAWLNEFYKQDNNTRAFVIAFVNSVRQITSSLVNVKAWVVSDSPAFWLGKVTSMGAAYASVTITVLIWFLYRIGFRLPEATNKAINEEEEPASAATEETTIRI</sequence>
<reference evidence="8" key="2">
    <citation type="submission" date="2023-02" db="EMBL/GenBank/DDBJ databases">
        <authorList>
            <consortium name="DOE Joint Genome Institute"/>
            <person name="Mondo S.J."/>
            <person name="Chang Y."/>
            <person name="Wang Y."/>
            <person name="Ahrendt S."/>
            <person name="Andreopoulos W."/>
            <person name="Barry K."/>
            <person name="Beard J."/>
            <person name="Benny G.L."/>
            <person name="Blankenship S."/>
            <person name="Bonito G."/>
            <person name="Cuomo C."/>
            <person name="Desiro A."/>
            <person name="Gervers K.A."/>
            <person name="Hundley H."/>
            <person name="Kuo A."/>
            <person name="LaButti K."/>
            <person name="Lang B.F."/>
            <person name="Lipzen A."/>
            <person name="O'Donnell K."/>
            <person name="Pangilinan J."/>
            <person name="Reynolds N."/>
            <person name="Sandor L."/>
            <person name="Smith M.W."/>
            <person name="Tsang A."/>
            <person name="Grigoriev I.V."/>
            <person name="Stajich J.E."/>
            <person name="Spatafora J.W."/>
        </authorList>
    </citation>
    <scope>NUCLEOTIDE SEQUENCE</scope>
    <source>
        <strain evidence="8">RSA 2281</strain>
    </source>
</reference>
<feature type="transmembrane region" description="Helical" evidence="6">
    <location>
        <begin position="369"/>
        <end position="389"/>
    </location>
</feature>
<dbReference type="PANTHER" id="PTHR43791">
    <property type="entry name" value="PERMEASE-RELATED"/>
    <property type="match status" value="1"/>
</dbReference>
<proteinExistence type="predicted"/>
<evidence type="ECO:0000313" key="9">
    <source>
        <dbReference type="Proteomes" id="UP001209540"/>
    </source>
</evidence>
<dbReference type="PANTHER" id="PTHR43791:SF36">
    <property type="entry name" value="TRANSPORTER, PUTATIVE (AFU_ORTHOLOGUE AFUA_6G08340)-RELATED"/>
    <property type="match status" value="1"/>
</dbReference>
<dbReference type="PROSITE" id="PS50850">
    <property type="entry name" value="MFS"/>
    <property type="match status" value="1"/>
</dbReference>
<name>A0AAD5PI23_9FUNG</name>
<dbReference type="SUPFAM" id="SSF103473">
    <property type="entry name" value="MFS general substrate transporter"/>
    <property type="match status" value="1"/>
</dbReference>
<evidence type="ECO:0000256" key="3">
    <source>
        <dbReference type="ARBA" id="ARBA00022692"/>
    </source>
</evidence>
<organism evidence="8 9">
    <name type="scientific">Phascolomyces articulosus</name>
    <dbReference type="NCBI Taxonomy" id="60185"/>
    <lineage>
        <taxon>Eukaryota</taxon>
        <taxon>Fungi</taxon>
        <taxon>Fungi incertae sedis</taxon>
        <taxon>Mucoromycota</taxon>
        <taxon>Mucoromycotina</taxon>
        <taxon>Mucoromycetes</taxon>
        <taxon>Mucorales</taxon>
        <taxon>Lichtheimiaceae</taxon>
        <taxon>Phascolomyces</taxon>
    </lineage>
</organism>
<dbReference type="Gene3D" id="1.20.1250.20">
    <property type="entry name" value="MFS general substrate transporter like domains"/>
    <property type="match status" value="2"/>
</dbReference>
<evidence type="ECO:0000256" key="4">
    <source>
        <dbReference type="ARBA" id="ARBA00022989"/>
    </source>
</evidence>
<keyword evidence="3 6" id="KW-0812">Transmembrane</keyword>
<protein>
    <submittedName>
        <fullName evidence="8">Major facilitator superfamily domain-containing protein</fullName>
    </submittedName>
</protein>
<comment type="caution">
    <text evidence="8">The sequence shown here is derived from an EMBL/GenBank/DDBJ whole genome shotgun (WGS) entry which is preliminary data.</text>
</comment>
<evidence type="ECO:0000256" key="5">
    <source>
        <dbReference type="ARBA" id="ARBA00023136"/>
    </source>
</evidence>
<feature type="transmembrane region" description="Helical" evidence="6">
    <location>
        <begin position="103"/>
        <end position="124"/>
    </location>
</feature>
<dbReference type="InterPro" id="IPR020846">
    <property type="entry name" value="MFS_dom"/>
</dbReference>
<keyword evidence="4 6" id="KW-1133">Transmembrane helix</keyword>
<keyword evidence="2" id="KW-0813">Transport</keyword>
<dbReference type="InterPro" id="IPR036259">
    <property type="entry name" value="MFS_trans_sf"/>
</dbReference>
<dbReference type="EMBL" id="JAIXMP010000005">
    <property type="protein sequence ID" value="KAI9273106.1"/>
    <property type="molecule type" value="Genomic_DNA"/>
</dbReference>
<feature type="transmembrane region" description="Helical" evidence="6">
    <location>
        <begin position="13"/>
        <end position="31"/>
    </location>
</feature>